<sequence length="303" mass="33049">MARVAFLGCGATLPAACGGAAERRGDAFEHDLEVAALRPAFAAAGLQLVEIDWRAPLDRFDGFELILLGTAWDYQDHPEEFIARLDALAAKGIAVCNPPAAVRWNADKRYLQELEARGAAIIPTLWRDDAGTADLAAAMDHFASDRVVIKRRIGAGGLGQHSFSRDTLPGPDWRMGRPCMIQPYLPAIRDEGEFTFVFIDGAFSHGVRKTPSMDDYRIQSLFGGSEAAFAPSPLDLATARAVVEALPVTDLLYARIDMVRLPEGRLAVMEAELIEPYLYPEQGRELGKRMAAAIARRLRVSAA</sequence>
<protein>
    <recommendedName>
        <fullName evidence="3">Prokaryotic glutathione synthetase ATP-binding domain-containing protein</fullName>
    </recommendedName>
</protein>
<dbReference type="Proteomes" id="UP001235664">
    <property type="component" value="Unassembled WGS sequence"/>
</dbReference>
<dbReference type="SUPFAM" id="SSF56059">
    <property type="entry name" value="Glutathione synthetase ATP-binding domain-like"/>
    <property type="match status" value="1"/>
</dbReference>
<dbReference type="RefSeq" id="WP_305928874.1">
    <property type="nucleotide sequence ID" value="NZ_JAVAIL010000001.1"/>
</dbReference>
<comment type="caution">
    <text evidence="1">The sequence shown here is derived from an EMBL/GenBank/DDBJ whole genome shotgun (WGS) entry which is preliminary data.</text>
</comment>
<evidence type="ECO:0008006" key="3">
    <source>
        <dbReference type="Google" id="ProtNLM"/>
    </source>
</evidence>
<dbReference type="PANTHER" id="PTHR39217">
    <property type="match status" value="1"/>
</dbReference>
<reference evidence="1 2" key="1">
    <citation type="submission" date="2023-08" db="EMBL/GenBank/DDBJ databases">
        <title>genomic of DY56.</title>
        <authorList>
            <person name="Wang Y."/>
        </authorList>
    </citation>
    <scope>NUCLEOTIDE SEQUENCE [LARGE SCALE GENOMIC DNA]</scope>
    <source>
        <strain evidence="1 2">DY56-A-20</strain>
    </source>
</reference>
<dbReference type="EMBL" id="JAVAIL010000001">
    <property type="protein sequence ID" value="MDP4538753.1"/>
    <property type="molecule type" value="Genomic_DNA"/>
</dbReference>
<gene>
    <name evidence="1" type="ORF">Q9K01_03845</name>
</gene>
<dbReference type="InterPro" id="IPR053191">
    <property type="entry name" value="DcsG_Biosynth_Enzyme"/>
</dbReference>
<evidence type="ECO:0000313" key="2">
    <source>
        <dbReference type="Proteomes" id="UP001235664"/>
    </source>
</evidence>
<organism evidence="1 2">
    <name type="scientific">Qipengyuania benthica</name>
    <dbReference type="NCBI Taxonomy" id="3067651"/>
    <lineage>
        <taxon>Bacteria</taxon>
        <taxon>Pseudomonadati</taxon>
        <taxon>Pseudomonadota</taxon>
        <taxon>Alphaproteobacteria</taxon>
        <taxon>Sphingomonadales</taxon>
        <taxon>Erythrobacteraceae</taxon>
        <taxon>Qipengyuania</taxon>
    </lineage>
</organism>
<evidence type="ECO:0000313" key="1">
    <source>
        <dbReference type="EMBL" id="MDP4538753.1"/>
    </source>
</evidence>
<accession>A0ABT9H618</accession>
<proteinExistence type="predicted"/>
<name>A0ABT9H618_9SPHN</name>
<keyword evidence="2" id="KW-1185">Reference proteome</keyword>
<dbReference type="PANTHER" id="PTHR39217:SF1">
    <property type="entry name" value="GLUTATHIONE SYNTHETASE"/>
    <property type="match status" value="1"/>
</dbReference>